<evidence type="ECO:0000313" key="2">
    <source>
        <dbReference type="EMBL" id="KAK4019568.1"/>
    </source>
</evidence>
<evidence type="ECO:0000256" key="1">
    <source>
        <dbReference type="SAM" id="MobiDB-lite"/>
    </source>
</evidence>
<comment type="caution">
    <text evidence="2">The sequence shown here is derived from an EMBL/GenBank/DDBJ whole genome shotgun (WGS) entry which is preliminary data.</text>
</comment>
<dbReference type="Proteomes" id="UP001234178">
    <property type="component" value="Unassembled WGS sequence"/>
</dbReference>
<evidence type="ECO:0000313" key="3">
    <source>
        <dbReference type="Proteomes" id="UP001234178"/>
    </source>
</evidence>
<reference evidence="2 3" key="1">
    <citation type="journal article" date="2023" name="Nucleic Acids Res.">
        <title>The hologenome of Daphnia magna reveals possible DNA methylation and microbiome-mediated evolution of the host genome.</title>
        <authorList>
            <person name="Chaturvedi A."/>
            <person name="Li X."/>
            <person name="Dhandapani V."/>
            <person name="Marshall H."/>
            <person name="Kissane S."/>
            <person name="Cuenca-Cambronero M."/>
            <person name="Asole G."/>
            <person name="Calvet F."/>
            <person name="Ruiz-Romero M."/>
            <person name="Marangio P."/>
            <person name="Guigo R."/>
            <person name="Rago D."/>
            <person name="Mirbahai L."/>
            <person name="Eastwood N."/>
            <person name="Colbourne J.K."/>
            <person name="Zhou J."/>
            <person name="Mallon E."/>
            <person name="Orsini L."/>
        </authorList>
    </citation>
    <scope>NUCLEOTIDE SEQUENCE [LARGE SCALE GENOMIC DNA]</scope>
    <source>
        <strain evidence="2">LRV0_1</strain>
    </source>
</reference>
<protein>
    <submittedName>
        <fullName evidence="2">Uncharacterized protein</fullName>
    </submittedName>
</protein>
<organism evidence="2 3">
    <name type="scientific">Daphnia magna</name>
    <dbReference type="NCBI Taxonomy" id="35525"/>
    <lineage>
        <taxon>Eukaryota</taxon>
        <taxon>Metazoa</taxon>
        <taxon>Ecdysozoa</taxon>
        <taxon>Arthropoda</taxon>
        <taxon>Crustacea</taxon>
        <taxon>Branchiopoda</taxon>
        <taxon>Diplostraca</taxon>
        <taxon>Cladocera</taxon>
        <taxon>Anomopoda</taxon>
        <taxon>Daphniidae</taxon>
        <taxon>Daphnia</taxon>
    </lineage>
</organism>
<gene>
    <name evidence="2" type="ORF">OUZ56_001583</name>
</gene>
<accession>A0ABR0A3N0</accession>
<sequence>MYPALYMMRGEKTQTRGLWFVFPLSWNVSGFPEEENIPPLHQPVDEEKESQLNHTTIKIYTSNGGTGNPKSGSSVLPLQKQLPVKKRKPFVMVEALEKATCQRAKERD</sequence>
<name>A0ABR0A3N0_9CRUS</name>
<feature type="region of interest" description="Disordered" evidence="1">
    <location>
        <begin position="60"/>
        <end position="79"/>
    </location>
</feature>
<dbReference type="EMBL" id="JAOYFB010000036">
    <property type="protein sequence ID" value="KAK4019568.1"/>
    <property type="molecule type" value="Genomic_DNA"/>
</dbReference>
<proteinExistence type="predicted"/>
<keyword evidence="3" id="KW-1185">Reference proteome</keyword>
<feature type="compositionally biased region" description="Polar residues" evidence="1">
    <location>
        <begin position="60"/>
        <end position="76"/>
    </location>
</feature>